<dbReference type="AlphaFoldDB" id="A0A016W9B2"/>
<protein>
    <submittedName>
        <fullName evidence="1">Uncharacterized protein</fullName>
    </submittedName>
</protein>
<proteinExistence type="predicted"/>
<gene>
    <name evidence="1" type="primary">Acey_s0925.g3067</name>
    <name evidence="1" type="ORF">Y032_0925g3067</name>
</gene>
<evidence type="ECO:0000313" key="2">
    <source>
        <dbReference type="Proteomes" id="UP000024635"/>
    </source>
</evidence>
<comment type="caution">
    <text evidence="1">The sequence shown here is derived from an EMBL/GenBank/DDBJ whole genome shotgun (WGS) entry which is preliminary data.</text>
</comment>
<dbReference type="EMBL" id="JARK01000525">
    <property type="protein sequence ID" value="EYC36191.1"/>
    <property type="molecule type" value="Genomic_DNA"/>
</dbReference>
<evidence type="ECO:0000313" key="1">
    <source>
        <dbReference type="EMBL" id="EYC36191.1"/>
    </source>
</evidence>
<dbReference type="Proteomes" id="UP000024635">
    <property type="component" value="Unassembled WGS sequence"/>
</dbReference>
<accession>A0A016W9B2</accession>
<sequence>MLTSKIAHTVRGRAKEACCYVLALSRLWISCYRDVIKIHSFRPTSKPAASRPKQLTTRKPFSMGFFA</sequence>
<organism evidence="1 2">
    <name type="scientific">Ancylostoma ceylanicum</name>
    <dbReference type="NCBI Taxonomy" id="53326"/>
    <lineage>
        <taxon>Eukaryota</taxon>
        <taxon>Metazoa</taxon>
        <taxon>Ecdysozoa</taxon>
        <taxon>Nematoda</taxon>
        <taxon>Chromadorea</taxon>
        <taxon>Rhabditida</taxon>
        <taxon>Rhabditina</taxon>
        <taxon>Rhabditomorpha</taxon>
        <taxon>Strongyloidea</taxon>
        <taxon>Ancylostomatidae</taxon>
        <taxon>Ancylostomatinae</taxon>
        <taxon>Ancylostoma</taxon>
    </lineage>
</organism>
<reference evidence="2" key="1">
    <citation type="journal article" date="2015" name="Nat. Genet.">
        <title>The genome and transcriptome of the zoonotic hookworm Ancylostoma ceylanicum identify infection-specific gene families.</title>
        <authorList>
            <person name="Schwarz E.M."/>
            <person name="Hu Y."/>
            <person name="Antoshechkin I."/>
            <person name="Miller M.M."/>
            <person name="Sternberg P.W."/>
            <person name="Aroian R.V."/>
        </authorList>
    </citation>
    <scope>NUCLEOTIDE SEQUENCE</scope>
    <source>
        <strain evidence="2">HY135</strain>
    </source>
</reference>
<name>A0A016W9B2_9BILA</name>
<keyword evidence="2" id="KW-1185">Reference proteome</keyword>